<dbReference type="Proteomes" id="UP000509638">
    <property type="component" value="Chromosome"/>
</dbReference>
<reference evidence="1 2" key="1">
    <citation type="submission" date="2020-06" db="EMBL/GenBank/DDBJ databases">
        <authorList>
            <person name="Jo H."/>
        </authorList>
    </citation>
    <scope>NUCLEOTIDE SEQUENCE [LARGE SCALE GENOMIC DNA]</scope>
    <source>
        <strain evidence="1 2">I46</strain>
    </source>
</reference>
<dbReference type="RefSeq" id="WP_178011272.1">
    <property type="nucleotide sequence ID" value="NZ_CP058316.1"/>
</dbReference>
<protein>
    <submittedName>
        <fullName evidence="1">Uncharacterized protein</fullName>
    </submittedName>
</protein>
<organism evidence="1 2">
    <name type="scientific">Microbacterium oleivorans</name>
    <dbReference type="NCBI Taxonomy" id="273677"/>
    <lineage>
        <taxon>Bacteria</taxon>
        <taxon>Bacillati</taxon>
        <taxon>Actinomycetota</taxon>
        <taxon>Actinomycetes</taxon>
        <taxon>Micrococcales</taxon>
        <taxon>Microbacteriaceae</taxon>
        <taxon>Microbacterium</taxon>
    </lineage>
</organism>
<accession>A0A7D5IYN8</accession>
<sequence length="101" mass="11254">MPQHGEYRAGVGFYDSTIKGWVKDPAKLPEVIGDRTKLPTSVPDWVSGKARSFKENPQMERLIQLRDSDKADDRAKYEAVAKGNLRMAVGNYEQAKTAAAE</sequence>
<dbReference type="AlphaFoldDB" id="A0A7D5IYN8"/>
<proteinExistence type="predicted"/>
<gene>
    <name evidence="1" type="ORF">HW566_06055</name>
</gene>
<evidence type="ECO:0000313" key="1">
    <source>
        <dbReference type="EMBL" id="QLD11375.1"/>
    </source>
</evidence>
<dbReference type="EMBL" id="CP058316">
    <property type="protein sequence ID" value="QLD11375.1"/>
    <property type="molecule type" value="Genomic_DNA"/>
</dbReference>
<evidence type="ECO:0000313" key="2">
    <source>
        <dbReference type="Proteomes" id="UP000509638"/>
    </source>
</evidence>
<name>A0A7D5IYN8_9MICO</name>